<dbReference type="Proteomes" id="UP000076532">
    <property type="component" value="Unassembled WGS sequence"/>
</dbReference>
<dbReference type="AlphaFoldDB" id="A0A166WA47"/>
<reference evidence="2 3" key="1">
    <citation type="journal article" date="2016" name="Mol. Biol. Evol.">
        <title>Comparative Genomics of Early-Diverging Mushroom-Forming Fungi Provides Insights into the Origins of Lignocellulose Decay Capabilities.</title>
        <authorList>
            <person name="Nagy L.G."/>
            <person name="Riley R."/>
            <person name="Tritt A."/>
            <person name="Adam C."/>
            <person name="Daum C."/>
            <person name="Floudas D."/>
            <person name="Sun H."/>
            <person name="Yadav J.S."/>
            <person name="Pangilinan J."/>
            <person name="Larsson K.H."/>
            <person name="Matsuura K."/>
            <person name="Barry K."/>
            <person name="Labutti K."/>
            <person name="Kuo R."/>
            <person name="Ohm R.A."/>
            <person name="Bhattacharya S.S."/>
            <person name="Shirouzu T."/>
            <person name="Yoshinaga Y."/>
            <person name="Martin F.M."/>
            <person name="Grigoriev I.V."/>
            <person name="Hibbett D.S."/>
        </authorList>
    </citation>
    <scope>NUCLEOTIDE SEQUENCE [LARGE SCALE GENOMIC DNA]</scope>
    <source>
        <strain evidence="2 3">CBS 109695</strain>
    </source>
</reference>
<organism evidence="2 3">
    <name type="scientific">Athelia psychrophila</name>
    <dbReference type="NCBI Taxonomy" id="1759441"/>
    <lineage>
        <taxon>Eukaryota</taxon>
        <taxon>Fungi</taxon>
        <taxon>Dikarya</taxon>
        <taxon>Basidiomycota</taxon>
        <taxon>Agaricomycotina</taxon>
        <taxon>Agaricomycetes</taxon>
        <taxon>Agaricomycetidae</taxon>
        <taxon>Atheliales</taxon>
        <taxon>Atheliaceae</taxon>
        <taxon>Athelia</taxon>
    </lineage>
</organism>
<evidence type="ECO:0000256" key="1">
    <source>
        <dbReference type="SAM" id="MobiDB-lite"/>
    </source>
</evidence>
<name>A0A166WA47_9AGAM</name>
<gene>
    <name evidence="2" type="ORF">FIBSPDRAFT_309573</name>
</gene>
<evidence type="ECO:0000313" key="2">
    <source>
        <dbReference type="EMBL" id="KZP33546.1"/>
    </source>
</evidence>
<sequence>MSSTPIAPVGDGPTHTSAPNFSCTHIMGSDPCRRRVSKKCNTAKCAAHCKLASSPCAEHPVKSNPISIPFGTVANTVLPLPPTIQSDAADGAEQLDPETAFEVSMDQYADDDDNRSPTFGTFSTNAAAGSSSTAYTTNSTVPPALFAVKHFGRVE</sequence>
<dbReference type="EMBL" id="KV417482">
    <property type="protein sequence ID" value="KZP33546.1"/>
    <property type="molecule type" value="Genomic_DNA"/>
</dbReference>
<protein>
    <submittedName>
        <fullName evidence="2">Uncharacterized protein</fullName>
    </submittedName>
</protein>
<feature type="region of interest" description="Disordered" evidence="1">
    <location>
        <begin position="1"/>
        <end position="20"/>
    </location>
</feature>
<keyword evidence="3" id="KW-1185">Reference proteome</keyword>
<proteinExistence type="predicted"/>
<evidence type="ECO:0000313" key="3">
    <source>
        <dbReference type="Proteomes" id="UP000076532"/>
    </source>
</evidence>
<accession>A0A166WA47</accession>